<dbReference type="Proteomes" id="UP000283255">
    <property type="component" value="Unassembled WGS sequence"/>
</dbReference>
<dbReference type="EMBL" id="QZCH01000015">
    <property type="protein sequence ID" value="RJG42589.1"/>
    <property type="molecule type" value="Genomic_DNA"/>
</dbReference>
<organism evidence="1 2">
    <name type="scientific">Motilimonas pumila</name>
    <dbReference type="NCBI Taxonomy" id="2303987"/>
    <lineage>
        <taxon>Bacteria</taxon>
        <taxon>Pseudomonadati</taxon>
        <taxon>Pseudomonadota</taxon>
        <taxon>Gammaproteobacteria</taxon>
        <taxon>Alteromonadales</taxon>
        <taxon>Alteromonadales genera incertae sedis</taxon>
        <taxon>Motilimonas</taxon>
    </lineage>
</organism>
<protein>
    <recommendedName>
        <fullName evidence="3">Transposase</fullName>
    </recommendedName>
</protein>
<keyword evidence="2" id="KW-1185">Reference proteome</keyword>
<accession>A0A418YDG1</accession>
<reference evidence="1 2" key="2">
    <citation type="submission" date="2019-01" db="EMBL/GenBank/DDBJ databases">
        <title>Motilimonas pumilus sp. nov., isolated from the gut of sea cucumber (Apostichopus japonicus).</title>
        <authorList>
            <person name="Wang F.-Q."/>
            <person name="Ren L.-H."/>
            <person name="Lin Y.-W."/>
            <person name="Sun G.-H."/>
            <person name="Du Z.-J."/>
            <person name="Zhao J.-X."/>
            <person name="Liu X.-J."/>
            <person name="Liu L.-J."/>
        </authorList>
    </citation>
    <scope>NUCLEOTIDE SEQUENCE [LARGE SCALE GENOMIC DNA]</scope>
    <source>
        <strain evidence="1 2">PLHSC7-2</strain>
    </source>
</reference>
<reference evidence="1 2" key="1">
    <citation type="submission" date="2018-09" db="EMBL/GenBank/DDBJ databases">
        <authorList>
            <person name="Wang F."/>
        </authorList>
    </citation>
    <scope>NUCLEOTIDE SEQUENCE [LARGE SCALE GENOMIC DNA]</scope>
    <source>
        <strain evidence="1 2">PLHSC7-2</strain>
    </source>
</reference>
<evidence type="ECO:0000313" key="1">
    <source>
        <dbReference type="EMBL" id="RJG42589.1"/>
    </source>
</evidence>
<name>A0A418YDG1_9GAMM</name>
<proteinExistence type="predicted"/>
<evidence type="ECO:0008006" key="3">
    <source>
        <dbReference type="Google" id="ProtNLM"/>
    </source>
</evidence>
<evidence type="ECO:0000313" key="2">
    <source>
        <dbReference type="Proteomes" id="UP000283255"/>
    </source>
</evidence>
<sequence length="75" mass="8794">MTQKRADKRYSIEFKEEAVTLVREQGYITYGNEAKVWYYTMTEALNTRVSNIVSCYKRMACEPLWGMLELAGIML</sequence>
<dbReference type="AlphaFoldDB" id="A0A418YDG1"/>
<gene>
    <name evidence="1" type="ORF">D1Z90_12020</name>
</gene>
<comment type="caution">
    <text evidence="1">The sequence shown here is derived from an EMBL/GenBank/DDBJ whole genome shotgun (WGS) entry which is preliminary data.</text>
</comment>